<evidence type="ECO:0000256" key="4">
    <source>
        <dbReference type="ARBA" id="ARBA00022722"/>
    </source>
</evidence>
<dbReference type="GO" id="GO:0016740">
    <property type="term" value="F:transferase activity"/>
    <property type="evidence" value="ECO:0007669"/>
    <property type="project" value="UniProtKB-KW"/>
</dbReference>
<keyword evidence="6" id="KW-0255">Endonuclease</keyword>
<sequence>MKQDVETLALAAALLPLGRVLSRAGRGSPGKAGFEFLVGLSERSGREEYRRVAPFQLLLDGWEAFADSVSDEKTLKLGRAIFEAMELLGECREEDPSTPLVSVFTLVDIGKGSPEMLYYRPVELDLGKEFPTPEREVEVTPAWYSDVVGRISYALSQPGQYPDSSRVMAVLERYLTFVPACTSDPRVSLYDYSRMLSALAVSLYLAGEAEKPFLFVEGDLSGIQRFVFTITSKGALKMLRARSIYLDLLAWDVVLEVLGRLGLPRSCIIYNGGGAFTLILPNTDDTISTLRRVRERLERFLLGEFDGSLYLALDWDEVGREEMRTFRNGSLWRDMKAKVGERKSRRFLDVIGEFVDSDGFHKLEECAVCRKQITPAEAKKFTIRNEEGEELKLCGRCYELWHLGTALPKTGLFVRIGGENLEEYGEDPKSSVLLSFSRIYWFDDVKMLSEWNVPPGSEVLLRNSLDLWKVPGEYRAYPYVVADYARLTLENGRKAVMEFKKLAENSLGAERIAVFKADVDNLGLIFSRGLKDRNPALVASLSRLMDYFFKAYLVSIISGRLEKGALPDDVPRLPTARELGKERHQGLSQTPANVVVVYAGGDDLFIVGAWNEVFNLAFLIRETFSAYTGRNPNVTMSAGIATFAHDFPVSRMAQVAEERLETAKDEGKDRVYIIERTSPRDYGWDLSFPVSYRWGGYRELWRRYAGKFRVTADGLQVWNGERGRWERVPKSQLWKLLELRELYVRNPDGIRWNYLLAYYVSRMELEGVFRDLVSIDLQLLSRGEPQRIYWIDGVLKPLLLAVRG</sequence>
<evidence type="ECO:0000256" key="3">
    <source>
        <dbReference type="ARBA" id="ARBA00022679"/>
    </source>
</evidence>
<gene>
    <name evidence="13" type="ORF">CL1_1953</name>
</gene>
<dbReference type="AlphaFoldDB" id="I3ZWR4"/>
<protein>
    <recommendedName>
        <fullName evidence="2">CRISPR system single-strand-specific deoxyribonuclease Cas10/Csm1 (subtype III-A)</fullName>
    </recommendedName>
    <alternativeName>
        <fullName evidence="11">Cyclic oligoadenylate synthase</fullName>
    </alternativeName>
</protein>
<proteinExistence type="inferred from homology"/>
<evidence type="ECO:0000256" key="8">
    <source>
        <dbReference type="ARBA" id="ARBA00022839"/>
    </source>
</evidence>
<dbReference type="InterPro" id="IPR043128">
    <property type="entry name" value="Rev_trsase/Diguanyl_cyclase"/>
</dbReference>
<dbReference type="InterPro" id="IPR013408">
    <property type="entry name" value="Cas10/Csm1"/>
</dbReference>
<dbReference type="GO" id="GO:0004519">
    <property type="term" value="F:endonuclease activity"/>
    <property type="evidence" value="ECO:0007669"/>
    <property type="project" value="UniProtKB-KW"/>
</dbReference>
<dbReference type="HOGENOM" id="CLU_017487_0_0_2"/>
<dbReference type="Pfam" id="PF22335">
    <property type="entry name" value="Cas10-Cmr2_palm2"/>
    <property type="match status" value="1"/>
</dbReference>
<evidence type="ECO:0000256" key="10">
    <source>
        <dbReference type="ARBA" id="ARBA00023118"/>
    </source>
</evidence>
<evidence type="ECO:0000256" key="2">
    <source>
        <dbReference type="ARBA" id="ARBA00014333"/>
    </source>
</evidence>
<keyword evidence="10" id="KW-0051">Antiviral defense</keyword>
<dbReference type="SUPFAM" id="SSF55073">
    <property type="entry name" value="Nucleotide cyclase"/>
    <property type="match status" value="1"/>
</dbReference>
<dbReference type="InterPro" id="IPR041062">
    <property type="entry name" value="Csm1_B"/>
</dbReference>
<dbReference type="GO" id="GO:0005524">
    <property type="term" value="F:ATP binding"/>
    <property type="evidence" value="ECO:0007669"/>
    <property type="project" value="UniProtKB-KW"/>
</dbReference>
<keyword evidence="3" id="KW-0808">Transferase</keyword>
<dbReference type="InterPro" id="IPR054767">
    <property type="entry name" value="Cas10-Cmr2_palm2"/>
</dbReference>
<name>I3ZWR4_THECF</name>
<dbReference type="NCBIfam" id="TIGR02578">
    <property type="entry name" value="cas_TM1811_Csm1"/>
    <property type="match status" value="1"/>
</dbReference>
<evidence type="ECO:0000256" key="5">
    <source>
        <dbReference type="ARBA" id="ARBA00022741"/>
    </source>
</evidence>
<dbReference type="GO" id="GO:0004527">
    <property type="term" value="F:exonuclease activity"/>
    <property type="evidence" value="ECO:0007669"/>
    <property type="project" value="UniProtKB-KW"/>
</dbReference>
<evidence type="ECO:0000259" key="12">
    <source>
        <dbReference type="PROSITE" id="PS50887"/>
    </source>
</evidence>
<dbReference type="InterPro" id="IPR052117">
    <property type="entry name" value="Cas10/Csm1_subtype-III-A"/>
</dbReference>
<dbReference type="GO" id="GO:0051607">
    <property type="term" value="P:defense response to virus"/>
    <property type="evidence" value="ECO:0007669"/>
    <property type="project" value="UniProtKB-KW"/>
</dbReference>
<evidence type="ECO:0000256" key="11">
    <source>
        <dbReference type="ARBA" id="ARBA00032922"/>
    </source>
</evidence>
<dbReference type="InterPro" id="IPR000160">
    <property type="entry name" value="GGDEF_dom"/>
</dbReference>
<dbReference type="PANTHER" id="PTHR36528">
    <property type="entry name" value="CRISPR SYSTEM SINGLE-STRAND-SPECIFIC DEOXYRIBONUCLEASE CAS10/CSM1 (SUBTYPE III-A)"/>
    <property type="match status" value="1"/>
</dbReference>
<keyword evidence="4" id="KW-0540">Nuclease</keyword>
<keyword evidence="5" id="KW-0547">Nucleotide-binding</keyword>
<organism evidence="13 14">
    <name type="scientific">Thermococcus cleftensis (strain DSM 27260 / KACC 17922 / CL1)</name>
    <dbReference type="NCBI Taxonomy" id="163003"/>
    <lineage>
        <taxon>Archaea</taxon>
        <taxon>Methanobacteriati</taxon>
        <taxon>Methanobacteriota</taxon>
        <taxon>Thermococci</taxon>
        <taxon>Thermococcales</taxon>
        <taxon>Thermococcaceae</taxon>
        <taxon>Thermococcus</taxon>
    </lineage>
</organism>
<accession>I3ZWR4</accession>
<comment type="similarity">
    <text evidence="1">Belongs to the CRISPR-associated Cas10/Csm1 family.</text>
</comment>
<dbReference type="KEGG" id="thm:CL1_1953"/>
<dbReference type="EMBL" id="CP003651">
    <property type="protein sequence ID" value="AFL96148.1"/>
    <property type="molecule type" value="Genomic_DNA"/>
</dbReference>
<dbReference type="Pfam" id="PF18211">
    <property type="entry name" value="Csm1_B"/>
    <property type="match status" value="1"/>
</dbReference>
<dbReference type="PROSITE" id="PS50887">
    <property type="entry name" value="GGDEF"/>
    <property type="match status" value="1"/>
</dbReference>
<feature type="domain" description="GGDEF" evidence="12">
    <location>
        <begin position="510"/>
        <end position="676"/>
    </location>
</feature>
<keyword evidence="14" id="KW-1185">Reference proteome</keyword>
<evidence type="ECO:0000256" key="6">
    <source>
        <dbReference type="ARBA" id="ARBA00022759"/>
    </source>
</evidence>
<keyword evidence="7" id="KW-0378">Hydrolase</keyword>
<dbReference type="InterPro" id="IPR029787">
    <property type="entry name" value="Nucleotide_cyclase"/>
</dbReference>
<dbReference type="Gene3D" id="3.30.70.270">
    <property type="match status" value="1"/>
</dbReference>
<evidence type="ECO:0000313" key="14">
    <source>
        <dbReference type="Proteomes" id="UP000006064"/>
    </source>
</evidence>
<evidence type="ECO:0000256" key="7">
    <source>
        <dbReference type="ARBA" id="ARBA00022801"/>
    </source>
</evidence>
<evidence type="ECO:0000256" key="1">
    <source>
        <dbReference type="ARBA" id="ARBA00005700"/>
    </source>
</evidence>
<dbReference type="STRING" id="163003.CL1_1953"/>
<keyword evidence="8" id="KW-0269">Exonuclease</keyword>
<dbReference type="GeneID" id="13037263"/>
<keyword evidence="9" id="KW-0067">ATP-binding</keyword>
<dbReference type="PANTHER" id="PTHR36528:SF1">
    <property type="entry name" value="CRISPR SYSTEM SINGLE-STRAND-SPECIFIC DEOXYRIBONUCLEASE CAS10_CSM1 (SUBTYPE III-A)"/>
    <property type="match status" value="1"/>
</dbReference>
<dbReference type="RefSeq" id="WP_014789778.1">
    <property type="nucleotide sequence ID" value="NC_018015.1"/>
</dbReference>
<reference evidence="13 14" key="1">
    <citation type="journal article" date="2012" name="J. Bacteriol.">
        <title>Complete Genome Sequence of the Hyperthermophilic Archaeon Thermococcus sp. Strain CL1, Isolated from a Paralvinella sp. Polychaete Worm Collected from a Hydrothermal Vent.</title>
        <authorList>
            <person name="Jung J.H."/>
            <person name="Holden J.F."/>
            <person name="Seo D.H."/>
            <person name="Park K.H."/>
            <person name="Shin H."/>
            <person name="Ryu S."/>
            <person name="Lee J.H."/>
            <person name="Park C.S."/>
        </authorList>
    </citation>
    <scope>NUCLEOTIDE SEQUENCE [LARGE SCALE GENOMIC DNA]</scope>
    <source>
        <strain evidence="14">DSM 27260 / KACC 17922 / CL1</strain>
    </source>
</reference>
<evidence type="ECO:0000313" key="13">
    <source>
        <dbReference type="EMBL" id="AFL96148.1"/>
    </source>
</evidence>
<dbReference type="Proteomes" id="UP000006064">
    <property type="component" value="Chromosome"/>
</dbReference>
<dbReference type="OrthoDB" id="57429at2157"/>
<evidence type="ECO:0000256" key="9">
    <source>
        <dbReference type="ARBA" id="ARBA00022840"/>
    </source>
</evidence>